<reference evidence="3" key="2">
    <citation type="submission" date="2023-06" db="EMBL/GenBank/DDBJ databases">
        <title>Genome assembly of Pristionchus species.</title>
        <authorList>
            <person name="Yoshida K."/>
            <person name="Sommer R.J."/>
        </authorList>
    </citation>
    <scope>NUCLEOTIDE SEQUENCE</scope>
    <source>
        <strain evidence="3 4">RS5460</strain>
    </source>
</reference>
<sequence length="79" mass="8931">NYPDSMKESDGEDEPHSSFLPEMLNDYCEADEMKEEPLEFKDEPTDDFANVKLEEADINICDYPANMAGCSDDDKNSGE</sequence>
<dbReference type="AlphaFoldDB" id="A0AAN4Z6N8"/>
<evidence type="ECO:0000256" key="1">
    <source>
        <dbReference type="SAM" id="MobiDB-lite"/>
    </source>
</evidence>
<evidence type="ECO:0000313" key="4">
    <source>
        <dbReference type="Proteomes" id="UP001328107"/>
    </source>
</evidence>
<gene>
    <name evidence="2" type="ORF">PMAYCL1PPCAC_01664</name>
    <name evidence="3" type="ORF">PMAYCL1PPCAC_01665</name>
</gene>
<organism evidence="3 4">
    <name type="scientific">Pristionchus mayeri</name>
    <dbReference type="NCBI Taxonomy" id="1317129"/>
    <lineage>
        <taxon>Eukaryota</taxon>
        <taxon>Metazoa</taxon>
        <taxon>Ecdysozoa</taxon>
        <taxon>Nematoda</taxon>
        <taxon>Chromadorea</taxon>
        <taxon>Rhabditida</taxon>
        <taxon>Rhabditina</taxon>
        <taxon>Diplogasteromorpha</taxon>
        <taxon>Diplogasteroidea</taxon>
        <taxon>Neodiplogasteridae</taxon>
        <taxon>Pristionchus</taxon>
    </lineage>
</organism>
<dbReference type="Proteomes" id="UP001328107">
    <property type="component" value="Unassembled WGS sequence"/>
</dbReference>
<evidence type="ECO:0000313" key="3">
    <source>
        <dbReference type="EMBL" id="GMR31470.1"/>
    </source>
</evidence>
<name>A0AAN4Z6N8_9BILA</name>
<protein>
    <submittedName>
        <fullName evidence="3">Uncharacterized protein</fullName>
    </submittedName>
</protein>
<evidence type="ECO:0000313" key="2">
    <source>
        <dbReference type="EMBL" id="GMR31469.1"/>
    </source>
</evidence>
<dbReference type="EMBL" id="BTRK01000001">
    <property type="protein sequence ID" value="GMR31470.1"/>
    <property type="molecule type" value="Genomic_DNA"/>
</dbReference>
<feature type="non-terminal residue" evidence="3">
    <location>
        <position position="1"/>
    </location>
</feature>
<dbReference type="EMBL" id="BTRK01000001">
    <property type="protein sequence ID" value="GMR31469.1"/>
    <property type="molecule type" value="Genomic_DNA"/>
</dbReference>
<proteinExistence type="predicted"/>
<reference evidence="4" key="1">
    <citation type="submission" date="2022-10" db="EMBL/GenBank/DDBJ databases">
        <title>Genome assembly of Pristionchus species.</title>
        <authorList>
            <person name="Yoshida K."/>
            <person name="Sommer R.J."/>
        </authorList>
    </citation>
    <scope>NUCLEOTIDE SEQUENCE [LARGE SCALE GENOMIC DNA]</scope>
    <source>
        <strain evidence="4">RS5460</strain>
    </source>
</reference>
<feature type="region of interest" description="Disordered" evidence="1">
    <location>
        <begin position="1"/>
        <end position="21"/>
    </location>
</feature>
<accession>A0AAN4Z6N8</accession>
<keyword evidence="4" id="KW-1185">Reference proteome</keyword>
<comment type="caution">
    <text evidence="3">The sequence shown here is derived from an EMBL/GenBank/DDBJ whole genome shotgun (WGS) entry which is preliminary data.</text>
</comment>